<dbReference type="InterPro" id="IPR003699">
    <property type="entry name" value="QueA"/>
</dbReference>
<dbReference type="InterPro" id="IPR036100">
    <property type="entry name" value="QueA_sf"/>
</dbReference>
<dbReference type="InterPro" id="IPR042118">
    <property type="entry name" value="QueA_dom1"/>
</dbReference>
<name>A0A927RC89_9ACTN</name>
<dbReference type="PANTHER" id="PTHR30307:SF0">
    <property type="entry name" value="S-ADENOSYLMETHIONINE:TRNA RIBOSYLTRANSFERASE-ISOMERASE"/>
    <property type="match status" value="1"/>
</dbReference>
<dbReference type="GO" id="GO:0051075">
    <property type="term" value="F:S-adenosylmethionine:tRNA ribosyltransferase-isomerase activity"/>
    <property type="evidence" value="ECO:0007669"/>
    <property type="project" value="UniProtKB-EC"/>
</dbReference>
<dbReference type="PANTHER" id="PTHR30307">
    <property type="entry name" value="S-ADENOSYLMETHIONINE:TRNA RIBOSYLTRANSFERASE-ISOMERASE"/>
    <property type="match status" value="1"/>
</dbReference>
<feature type="region of interest" description="Disordered" evidence="5">
    <location>
        <begin position="1"/>
        <end position="37"/>
    </location>
</feature>
<keyword evidence="4" id="KW-0671">Queuosine biosynthesis</keyword>
<evidence type="ECO:0000256" key="3">
    <source>
        <dbReference type="ARBA" id="ARBA00022691"/>
    </source>
</evidence>
<protein>
    <submittedName>
        <fullName evidence="6">S-adenosylmethionine:tRNA ribosyltransferase-isomerase</fullName>
        <ecNumber evidence="6">2.4.99.17</ecNumber>
    </submittedName>
</protein>
<evidence type="ECO:0000313" key="6">
    <source>
        <dbReference type="EMBL" id="MBE1611012.1"/>
    </source>
</evidence>
<reference evidence="6" key="1">
    <citation type="submission" date="2020-10" db="EMBL/GenBank/DDBJ databases">
        <title>Sequencing the genomes of 1000 actinobacteria strains.</title>
        <authorList>
            <person name="Klenk H.-P."/>
        </authorList>
    </citation>
    <scope>NUCLEOTIDE SEQUENCE</scope>
    <source>
        <strain evidence="6">DSM 45354</strain>
    </source>
</reference>
<dbReference type="RefSeq" id="WP_192754292.1">
    <property type="nucleotide sequence ID" value="NZ_BAABJL010000042.1"/>
</dbReference>
<dbReference type="SUPFAM" id="SSF111337">
    <property type="entry name" value="QueA-like"/>
    <property type="match status" value="1"/>
</dbReference>
<organism evidence="6 7">
    <name type="scientific">Actinopolymorpha pittospori</name>
    <dbReference type="NCBI Taxonomy" id="648752"/>
    <lineage>
        <taxon>Bacteria</taxon>
        <taxon>Bacillati</taxon>
        <taxon>Actinomycetota</taxon>
        <taxon>Actinomycetes</taxon>
        <taxon>Propionibacteriales</taxon>
        <taxon>Actinopolymorphaceae</taxon>
        <taxon>Actinopolymorpha</taxon>
    </lineage>
</organism>
<dbReference type="Gene3D" id="3.40.1780.10">
    <property type="entry name" value="QueA-like"/>
    <property type="match status" value="1"/>
</dbReference>
<dbReference type="AlphaFoldDB" id="A0A927RC89"/>
<proteinExistence type="predicted"/>
<evidence type="ECO:0000256" key="5">
    <source>
        <dbReference type="SAM" id="MobiDB-lite"/>
    </source>
</evidence>
<keyword evidence="6" id="KW-0328">Glycosyltransferase</keyword>
<dbReference type="EC" id="2.4.99.17" evidence="6"/>
<dbReference type="EMBL" id="JADBEM010000001">
    <property type="protein sequence ID" value="MBE1611012.1"/>
    <property type="molecule type" value="Genomic_DNA"/>
</dbReference>
<keyword evidence="1" id="KW-0963">Cytoplasm</keyword>
<dbReference type="Gene3D" id="2.40.10.240">
    <property type="entry name" value="QueA-like"/>
    <property type="match status" value="1"/>
</dbReference>
<evidence type="ECO:0000256" key="2">
    <source>
        <dbReference type="ARBA" id="ARBA00022679"/>
    </source>
</evidence>
<evidence type="ECO:0000313" key="7">
    <source>
        <dbReference type="Proteomes" id="UP000638648"/>
    </source>
</evidence>
<dbReference type="Proteomes" id="UP000638648">
    <property type="component" value="Unassembled WGS sequence"/>
</dbReference>
<dbReference type="GO" id="GO:0008616">
    <property type="term" value="P:tRNA queuosine(34) biosynthetic process"/>
    <property type="evidence" value="ECO:0007669"/>
    <property type="project" value="UniProtKB-KW"/>
</dbReference>
<evidence type="ECO:0000256" key="1">
    <source>
        <dbReference type="ARBA" id="ARBA00022490"/>
    </source>
</evidence>
<keyword evidence="7" id="KW-1185">Reference proteome</keyword>
<keyword evidence="3" id="KW-0949">S-adenosyl-L-methionine</keyword>
<sequence>MTLTTQHPRSALQHPREAALPRAAGQPGELPGPSLDFVLPPELEAHEPPEARGLTRDGVRLLLGAQDGKQTRVSHHRFADLADLLAPGDVLVVNRSGTIPAAVDLDRDSAGDRSVHFSTLAPDGTWLVELRRGERPDPGGRPGERIALPEDAALVLRERHVSGRLWHAVPTFPDVPGYLARNGRPIRYGYVARSWPLDAYQTAFATVPGSAEMPSAGRPFTPEIVTRLVANGVLVVPVTLHTGVASPEFHEPPYAEWFEVPEATARVVNDATVRGARVVAVGTTVVRALESAGAGGAVVAGQGWTDLVITPERGVSVVSGLLTGFHEPRASHLLMLEAMAGPELVRRCYAAAVDAGYLWHEFGDVNLLLP</sequence>
<comment type="caution">
    <text evidence="6">The sequence shown here is derived from an EMBL/GenBank/DDBJ whole genome shotgun (WGS) entry which is preliminary data.</text>
</comment>
<evidence type="ECO:0000256" key="4">
    <source>
        <dbReference type="ARBA" id="ARBA00022785"/>
    </source>
</evidence>
<dbReference type="InterPro" id="IPR042119">
    <property type="entry name" value="QueA_dom2"/>
</dbReference>
<dbReference type="Pfam" id="PF02547">
    <property type="entry name" value="Queuosine_synth"/>
    <property type="match status" value="1"/>
</dbReference>
<keyword evidence="2 6" id="KW-0808">Transferase</keyword>
<gene>
    <name evidence="6" type="ORF">HEB94_007860</name>
</gene>
<accession>A0A927RC89</accession>